<dbReference type="Gene3D" id="3.50.50.60">
    <property type="entry name" value="FAD/NAD(P)-binding domain"/>
    <property type="match status" value="1"/>
</dbReference>
<evidence type="ECO:0000313" key="1">
    <source>
        <dbReference type="EMBL" id="MDQ0268976.1"/>
    </source>
</evidence>
<dbReference type="RefSeq" id="WP_307472150.1">
    <property type="nucleotide sequence ID" value="NZ_JAUSUB010000002.1"/>
</dbReference>
<proteinExistence type="predicted"/>
<organism evidence="1 2">
    <name type="scientific">Cytobacillus purgationiresistens</name>
    <dbReference type="NCBI Taxonomy" id="863449"/>
    <lineage>
        <taxon>Bacteria</taxon>
        <taxon>Bacillati</taxon>
        <taxon>Bacillota</taxon>
        <taxon>Bacilli</taxon>
        <taxon>Bacillales</taxon>
        <taxon>Bacillaceae</taxon>
        <taxon>Cytobacillus</taxon>
    </lineage>
</organism>
<reference evidence="1 2" key="1">
    <citation type="submission" date="2023-07" db="EMBL/GenBank/DDBJ databases">
        <title>Genomic Encyclopedia of Type Strains, Phase IV (KMG-IV): sequencing the most valuable type-strain genomes for metagenomic binning, comparative biology and taxonomic classification.</title>
        <authorList>
            <person name="Goeker M."/>
        </authorList>
    </citation>
    <scope>NUCLEOTIDE SEQUENCE [LARGE SCALE GENOMIC DNA]</scope>
    <source>
        <strain evidence="1 2">DSM 23494</strain>
    </source>
</reference>
<dbReference type="Pfam" id="PF13738">
    <property type="entry name" value="Pyr_redox_3"/>
    <property type="match status" value="1"/>
</dbReference>
<protein>
    <submittedName>
        <fullName evidence="1">Cation diffusion facilitator CzcD-associated flavoprotein CzcO</fullName>
    </submittedName>
</protein>
<accession>A0ABU0ACJ2</accession>
<evidence type="ECO:0000313" key="2">
    <source>
        <dbReference type="Proteomes" id="UP001238088"/>
    </source>
</evidence>
<dbReference type="EMBL" id="JAUSUB010000002">
    <property type="protein sequence ID" value="MDQ0268976.1"/>
    <property type="molecule type" value="Genomic_DNA"/>
</dbReference>
<comment type="caution">
    <text evidence="1">The sequence shown here is derived from an EMBL/GenBank/DDBJ whole genome shotgun (WGS) entry which is preliminary data.</text>
</comment>
<gene>
    <name evidence="1" type="ORF">J2S17_000845</name>
</gene>
<dbReference type="SUPFAM" id="SSF51905">
    <property type="entry name" value="FAD/NAD(P)-binding domain"/>
    <property type="match status" value="1"/>
</dbReference>
<dbReference type="InterPro" id="IPR036188">
    <property type="entry name" value="FAD/NAD-bd_sf"/>
</dbReference>
<name>A0ABU0ACJ2_9BACI</name>
<keyword evidence="2" id="KW-1185">Reference proteome</keyword>
<sequence>MIENFESYPIKDEMADYLESYVEHFQLPYQLGVKVKKVEKQDYCFTVHTSQGTLQTNEVVVASGAFQKPYVPSVIEVMFLYPIYIPPNTKIHRH</sequence>
<dbReference type="Proteomes" id="UP001238088">
    <property type="component" value="Unassembled WGS sequence"/>
</dbReference>